<reference evidence="2 3" key="2">
    <citation type="submission" date="2023-06" db="EMBL/GenBank/DDBJ databases">
        <title>Complete Genome Sequence of Flavobacterium keumense K3R-10.</title>
        <authorList>
            <person name="Jeong H."/>
            <person name="Jhang S.Y."/>
            <person name="Kim J.N."/>
        </authorList>
    </citation>
    <scope>NUCLEOTIDE SEQUENCE [LARGE SCALE GENOMIC DNA]</scope>
    <source>
        <strain evidence="2 3">K3R-10</strain>
    </source>
</reference>
<dbReference type="Gene3D" id="3.10.450.50">
    <property type="match status" value="1"/>
</dbReference>
<gene>
    <name evidence="2" type="ORF">MG292_07955</name>
</gene>
<name>A0ABY8N470_9FLAO</name>
<dbReference type="Pfam" id="PF17775">
    <property type="entry name" value="YchJ_M-like"/>
    <property type="match status" value="1"/>
</dbReference>
<evidence type="ECO:0000259" key="1">
    <source>
        <dbReference type="Pfam" id="PF17775"/>
    </source>
</evidence>
<accession>A0ABY8N470</accession>
<keyword evidence="3" id="KW-1185">Reference proteome</keyword>
<protein>
    <submittedName>
        <fullName evidence="2">SEC-C domain-containing protein</fullName>
    </submittedName>
</protein>
<dbReference type="PANTHER" id="PTHR33747:SF1">
    <property type="entry name" value="ADENYLATE CYCLASE-ASSOCIATED CAP C-TERMINAL DOMAIN-CONTAINING PROTEIN"/>
    <property type="match status" value="1"/>
</dbReference>
<sequence length="128" mass="14721">MVFQNCFCGSGVAFDKCCQPIVLGIQKATTAEALMRSRYVAYVVQDADYLIATTAPSHRGYYAKEDILSWATQNQWQCLEIVNVTPTTVAFKAYYLDSNKQLQVHHEYSRFVFENGEWLYVDGDYFED</sequence>
<feature type="domain" description="YchJ-like middle NTF2-like" evidence="1">
    <location>
        <begin position="30"/>
        <end position="123"/>
    </location>
</feature>
<dbReference type="EMBL" id="CP092332">
    <property type="protein sequence ID" value="WGK94018.1"/>
    <property type="molecule type" value="Genomic_DNA"/>
</dbReference>
<dbReference type="SUPFAM" id="SSF54427">
    <property type="entry name" value="NTF2-like"/>
    <property type="match status" value="1"/>
</dbReference>
<dbReference type="Proteomes" id="UP001232117">
    <property type="component" value="Chromosome"/>
</dbReference>
<reference evidence="2 3" key="1">
    <citation type="submission" date="2022-02" db="EMBL/GenBank/DDBJ databases">
        <authorList>
            <person name="Cha I.-T."/>
            <person name="Lee K.-E."/>
            <person name="Park S.-J."/>
        </authorList>
    </citation>
    <scope>NUCLEOTIDE SEQUENCE [LARGE SCALE GENOMIC DNA]</scope>
    <source>
        <strain evidence="2 3">K3R-10</strain>
    </source>
</reference>
<dbReference type="InterPro" id="IPR032710">
    <property type="entry name" value="NTF2-like_dom_sf"/>
</dbReference>
<proteinExistence type="predicted"/>
<evidence type="ECO:0000313" key="3">
    <source>
        <dbReference type="Proteomes" id="UP001232117"/>
    </source>
</evidence>
<dbReference type="InterPro" id="IPR048469">
    <property type="entry name" value="YchJ-like_M"/>
</dbReference>
<evidence type="ECO:0000313" key="2">
    <source>
        <dbReference type="EMBL" id="WGK94018.1"/>
    </source>
</evidence>
<dbReference type="PANTHER" id="PTHR33747">
    <property type="entry name" value="UPF0225 PROTEIN SCO1677"/>
    <property type="match status" value="1"/>
</dbReference>
<organism evidence="2 3">
    <name type="scientific">Flavobacterium keumense</name>
    <dbReference type="NCBI Taxonomy" id="1306518"/>
    <lineage>
        <taxon>Bacteria</taxon>
        <taxon>Pseudomonadati</taxon>
        <taxon>Bacteroidota</taxon>
        <taxon>Flavobacteriia</taxon>
        <taxon>Flavobacteriales</taxon>
        <taxon>Flavobacteriaceae</taxon>
        <taxon>Flavobacterium</taxon>
    </lineage>
</organism>
<dbReference type="RefSeq" id="WP_264533255.1">
    <property type="nucleotide sequence ID" value="NZ_CP092332.1"/>
</dbReference>